<dbReference type="Gene3D" id="1.10.10.10">
    <property type="entry name" value="Winged helix-like DNA-binding domain superfamily/Winged helix DNA-binding domain"/>
    <property type="match status" value="1"/>
</dbReference>
<dbReference type="KEGG" id="sesp:BN6_51730"/>
<evidence type="ECO:0000256" key="1">
    <source>
        <dbReference type="ARBA" id="ARBA00022849"/>
    </source>
</evidence>
<protein>
    <submittedName>
        <fullName evidence="3">Transcriptional regulator, MarR family</fullName>
    </submittedName>
</protein>
<dbReference type="eggNOG" id="COG0640">
    <property type="taxonomic scope" value="Bacteria"/>
</dbReference>
<sequence>MENDITLRGRAAVHHALSDPVRLGIVDLLVVGDRSPGELARRFDLTSNLLAHHLKVLLEVGLVARSQSYADGRRAYVRLLPAALDGLRPTPSVTAPRVVFVCTRNAARSPLAAAAWSARSRIPATSAGTHPGPRLNPRAVTAAHRHGLTLERAGTAHVGDVIEPADLVVAVCDKAYEEAGESGRWVHWSVPDPGPVDTDEIFEDVLSVLTDRVDRLAAITEAS</sequence>
<dbReference type="PATRIC" id="fig|1179773.3.peg.5201"/>
<dbReference type="PANTHER" id="PTHR43428:SF1">
    <property type="entry name" value="ARSENATE REDUCTASE"/>
    <property type="match status" value="1"/>
</dbReference>
<dbReference type="InterPro" id="IPR036388">
    <property type="entry name" value="WH-like_DNA-bd_sf"/>
</dbReference>
<keyword evidence="1" id="KW-0059">Arsenical resistance</keyword>
<dbReference type="SMART" id="SM00418">
    <property type="entry name" value="HTH_ARSR"/>
    <property type="match status" value="1"/>
</dbReference>
<dbReference type="GO" id="GO:0003700">
    <property type="term" value="F:DNA-binding transcription factor activity"/>
    <property type="evidence" value="ECO:0007669"/>
    <property type="project" value="InterPro"/>
</dbReference>
<name>K0K6B2_SACES</name>
<proteinExistence type="predicted"/>
<dbReference type="BioCyc" id="SESP1179773:BN6_RS25025-MONOMER"/>
<dbReference type="RefSeq" id="WP_015102551.1">
    <property type="nucleotide sequence ID" value="NC_019673.1"/>
</dbReference>
<dbReference type="InterPro" id="IPR001845">
    <property type="entry name" value="HTH_ArsR_DNA-bd_dom"/>
</dbReference>
<dbReference type="Gene3D" id="3.40.50.2300">
    <property type="match status" value="1"/>
</dbReference>
<evidence type="ECO:0000313" key="4">
    <source>
        <dbReference type="Proteomes" id="UP000006281"/>
    </source>
</evidence>
<feature type="domain" description="HTH arsR-type" evidence="2">
    <location>
        <begin position="2"/>
        <end position="99"/>
    </location>
</feature>
<dbReference type="InterPro" id="IPR011991">
    <property type="entry name" value="ArsR-like_HTH"/>
</dbReference>
<dbReference type="Proteomes" id="UP000006281">
    <property type="component" value="Chromosome"/>
</dbReference>
<dbReference type="SMART" id="SM00226">
    <property type="entry name" value="LMWPc"/>
    <property type="match status" value="1"/>
</dbReference>
<dbReference type="Pfam" id="PF01451">
    <property type="entry name" value="LMWPc"/>
    <property type="match status" value="1"/>
</dbReference>
<dbReference type="eggNOG" id="COG0394">
    <property type="taxonomic scope" value="Bacteria"/>
</dbReference>
<dbReference type="AlphaFoldDB" id="K0K6B2"/>
<gene>
    <name evidence="3" type="ordered locus">BN6_51730</name>
</gene>
<dbReference type="STRING" id="1179773.BN6_51730"/>
<dbReference type="HOGENOM" id="CLU_081551_1_0_11"/>
<accession>K0K6B2</accession>
<dbReference type="OrthoDB" id="9784339at2"/>
<dbReference type="InterPro" id="IPR036390">
    <property type="entry name" value="WH_DNA-bd_sf"/>
</dbReference>
<dbReference type="SUPFAM" id="SSF52788">
    <property type="entry name" value="Phosphotyrosine protein phosphatases I"/>
    <property type="match status" value="1"/>
</dbReference>
<dbReference type="SUPFAM" id="SSF46785">
    <property type="entry name" value="Winged helix' DNA-binding domain"/>
    <property type="match status" value="1"/>
</dbReference>
<dbReference type="GO" id="GO:0046685">
    <property type="term" value="P:response to arsenic-containing substance"/>
    <property type="evidence" value="ECO:0007669"/>
    <property type="project" value="UniProtKB-KW"/>
</dbReference>
<dbReference type="Pfam" id="PF12840">
    <property type="entry name" value="HTH_20"/>
    <property type="match status" value="1"/>
</dbReference>
<dbReference type="InterPro" id="IPR023485">
    <property type="entry name" value="Ptyr_pPase"/>
</dbReference>
<reference evidence="3 4" key="1">
    <citation type="journal article" date="2012" name="BMC Genomics">
        <title>Complete genome sequence of Saccharothrix espanaensis DSM 44229T and comparison to the other completely sequenced Pseudonocardiaceae.</title>
        <authorList>
            <person name="Strobel T."/>
            <person name="Al-Dilaimi A."/>
            <person name="Blom J."/>
            <person name="Gessner A."/>
            <person name="Kalinowski J."/>
            <person name="Luzhetska M."/>
            <person name="Puhler A."/>
            <person name="Szczepanowski R."/>
            <person name="Bechthold A."/>
            <person name="Ruckert C."/>
        </authorList>
    </citation>
    <scope>NUCLEOTIDE SEQUENCE [LARGE SCALE GENOMIC DNA]</scope>
    <source>
        <strain evidence="4">ATCC 51144 / DSM 44229 / JCM 9112 / NBRC 15066 / NRRL 15764</strain>
    </source>
</reference>
<dbReference type="InterPro" id="IPR036196">
    <property type="entry name" value="Ptyr_pPase_sf"/>
</dbReference>
<dbReference type="CDD" id="cd00090">
    <property type="entry name" value="HTH_ARSR"/>
    <property type="match status" value="1"/>
</dbReference>
<dbReference type="PANTHER" id="PTHR43428">
    <property type="entry name" value="ARSENATE REDUCTASE"/>
    <property type="match status" value="1"/>
</dbReference>
<evidence type="ECO:0000313" key="3">
    <source>
        <dbReference type="EMBL" id="CCH32439.1"/>
    </source>
</evidence>
<dbReference type="EMBL" id="HE804045">
    <property type="protein sequence ID" value="CCH32439.1"/>
    <property type="molecule type" value="Genomic_DNA"/>
</dbReference>
<evidence type="ECO:0000259" key="2">
    <source>
        <dbReference type="PROSITE" id="PS50987"/>
    </source>
</evidence>
<organism evidence="3 4">
    <name type="scientific">Saccharothrix espanaensis (strain ATCC 51144 / DSM 44229 / JCM 9112 / NBRC 15066 / NRRL 15764)</name>
    <dbReference type="NCBI Taxonomy" id="1179773"/>
    <lineage>
        <taxon>Bacteria</taxon>
        <taxon>Bacillati</taxon>
        <taxon>Actinomycetota</taxon>
        <taxon>Actinomycetes</taxon>
        <taxon>Pseudonocardiales</taxon>
        <taxon>Pseudonocardiaceae</taxon>
        <taxon>Saccharothrix</taxon>
    </lineage>
</organism>
<keyword evidence="4" id="KW-1185">Reference proteome</keyword>
<dbReference type="PROSITE" id="PS50987">
    <property type="entry name" value="HTH_ARSR_2"/>
    <property type="match status" value="1"/>
</dbReference>